<dbReference type="GeneID" id="72428940"/>
<dbReference type="SUPFAM" id="SSF57997">
    <property type="entry name" value="Tropomyosin"/>
    <property type="match status" value="1"/>
</dbReference>
<dbReference type="InterPro" id="IPR021435">
    <property type="entry name" value="DUF3084"/>
</dbReference>
<protein>
    <recommendedName>
        <fullName evidence="5">DUF3084 domain-containing protein</fullName>
    </recommendedName>
</protein>
<feature type="region of interest" description="Disordered" evidence="1">
    <location>
        <begin position="97"/>
        <end position="125"/>
    </location>
</feature>
<dbReference type="eggNOG" id="COG4372">
    <property type="taxonomic scope" value="Bacteria"/>
</dbReference>
<accession>A0A0H3K3D6</accession>
<keyword evidence="2" id="KW-0812">Transmembrane</keyword>
<dbReference type="AlphaFoldDB" id="A0A0H3K3D6"/>
<proteinExistence type="predicted"/>
<dbReference type="Proteomes" id="UP000001175">
    <property type="component" value="Chromosome"/>
</dbReference>
<evidence type="ECO:0000256" key="1">
    <source>
        <dbReference type="SAM" id="MobiDB-lite"/>
    </source>
</evidence>
<name>A0A0H3K3D6_SYNP6</name>
<gene>
    <name evidence="3" type="ordered locus">syc1376_c</name>
</gene>
<dbReference type="KEGG" id="syc:syc1376_c"/>
<reference evidence="3 4" key="1">
    <citation type="journal article" date="2007" name="Photosyn. Res.">
        <title>Complete nucleotide sequence of the freshwater unicellular cyanobacterium Synechococcus elongatus PCC 6301 chromosome: gene content and organization.</title>
        <authorList>
            <person name="Sugita C."/>
            <person name="Ogata K."/>
            <person name="Shikata M."/>
            <person name="Jikuya H."/>
            <person name="Takano J."/>
            <person name="Furumichi M."/>
            <person name="Kanehisa M."/>
            <person name="Omata T."/>
            <person name="Sugiura M."/>
            <person name="Sugita M."/>
        </authorList>
    </citation>
    <scope>NUCLEOTIDE SEQUENCE [LARGE SCALE GENOMIC DNA]</scope>
    <source>
        <strain evidence="4">ATCC 27144 / PCC 6301 / SAUG 1402/1</strain>
    </source>
</reference>
<feature type="compositionally biased region" description="Basic and acidic residues" evidence="1">
    <location>
        <begin position="107"/>
        <end position="121"/>
    </location>
</feature>
<keyword evidence="2" id="KW-1133">Transmembrane helix</keyword>
<dbReference type="RefSeq" id="WP_011243688.1">
    <property type="nucleotide sequence ID" value="NC_006576.1"/>
</dbReference>
<evidence type="ECO:0000256" key="2">
    <source>
        <dbReference type="SAM" id="Phobius"/>
    </source>
</evidence>
<keyword evidence="2" id="KW-0472">Membrane</keyword>
<dbReference type="Gene3D" id="1.10.287.1490">
    <property type="match status" value="1"/>
</dbReference>
<evidence type="ECO:0008006" key="5">
    <source>
        <dbReference type="Google" id="ProtNLM"/>
    </source>
</evidence>
<organism evidence="3 4">
    <name type="scientific">Synechococcus sp. (strain ATCC 27144 / PCC 6301 / SAUG 1402/1)</name>
    <name type="common">Anacystis nidulans</name>
    <dbReference type="NCBI Taxonomy" id="269084"/>
    <lineage>
        <taxon>Bacteria</taxon>
        <taxon>Bacillati</taxon>
        <taxon>Cyanobacteriota</taxon>
        <taxon>Cyanophyceae</taxon>
        <taxon>Synechococcales</taxon>
        <taxon>Synechococcaceae</taxon>
        <taxon>Synechococcus</taxon>
    </lineage>
</organism>
<sequence>MVSGYILVLAVLVLGGVIATIGDRLGSKIGKARLSLFNLRPKDTAVVVTILTGGFISASTLGILFATSAQLRAGVFEFNQVQDRLRQARQDLETARRDLEASAAQREQARRSQQEAQRQLDRTNQQLRAAVEQQRQTAVRLEDVETRSASLRSDLVKLQQERQDLLAQRQAVRDQIDQLKTQLQSRDREVASREAQLRELESKQTSLTREIQQLEQTLIAFRRGNVALTRGQVLVSKLVQILAPQGTQEAIDMILREANVVAAQATRPGIQEVREQIIQIPQAEVDRLREQLRTGRPFVVRILSAANVVVGEPRVFVFSDATPNQLLLPAGRSIGSTSLVPSSLDADELRQRINLLLTAAQLRARQQGVLSEVLEIGDGRIETLLRFLSQLRQTPGEVTIEVVTSEAISTADALQLDLRAIQNGQVKFSTEP</sequence>
<dbReference type="Pfam" id="PF11283">
    <property type="entry name" value="DUF3084"/>
    <property type="match status" value="1"/>
</dbReference>
<feature type="transmembrane region" description="Helical" evidence="2">
    <location>
        <begin position="6"/>
        <end position="25"/>
    </location>
</feature>
<dbReference type="EMBL" id="AP008231">
    <property type="protein sequence ID" value="BAD79566.1"/>
    <property type="molecule type" value="Genomic_DNA"/>
</dbReference>
<evidence type="ECO:0000313" key="4">
    <source>
        <dbReference type="Proteomes" id="UP000001175"/>
    </source>
</evidence>
<feature type="transmembrane region" description="Helical" evidence="2">
    <location>
        <begin position="45"/>
        <end position="66"/>
    </location>
</feature>
<evidence type="ECO:0000313" key="3">
    <source>
        <dbReference type="EMBL" id="BAD79566.1"/>
    </source>
</evidence>